<evidence type="ECO:0000256" key="1">
    <source>
        <dbReference type="SAM" id="MobiDB-lite"/>
    </source>
</evidence>
<accession>A0ABS7TLT0</accession>
<gene>
    <name evidence="3" type="ORF">K7C98_07945</name>
</gene>
<sequence>MRTNLLNLLLVAVVPAACGPGKGATDGATESTSETDETTAPDPTTQADPTTSTTSTTSTNTTEAPTGTTTPDTTEGADPPSFCAPNPCINEITYDCESEVGGPCVDPCRNLEPTDCGGPDLCPPIEIKTQGSDDYEVVESEADALCVLQALRDRTPGRLKITWGDPQGFFGDSGIAIRATISLVGSDVVRMDWEWDYKTCCIATYARFRRMQLQPAQFFDDCLADPTTANLIACFTAGSTPFQPNPEGWLPPWLQDVACDLDLPDTCDE</sequence>
<feature type="signal peptide" evidence="2">
    <location>
        <begin position="1"/>
        <end position="23"/>
    </location>
</feature>
<evidence type="ECO:0000313" key="3">
    <source>
        <dbReference type="EMBL" id="MBZ5709189.1"/>
    </source>
</evidence>
<feature type="compositionally biased region" description="Low complexity" evidence="1">
    <location>
        <begin position="40"/>
        <end position="79"/>
    </location>
</feature>
<name>A0ABS7TLT0_9BACT</name>
<feature type="chain" id="PRO_5045212081" evidence="2">
    <location>
        <begin position="24"/>
        <end position="269"/>
    </location>
</feature>
<dbReference type="RefSeq" id="WP_224190967.1">
    <property type="nucleotide sequence ID" value="NZ_JAIRAU010000005.1"/>
</dbReference>
<organism evidence="3 4">
    <name type="scientific">Nannocystis pusilla</name>
    <dbReference type="NCBI Taxonomy" id="889268"/>
    <lineage>
        <taxon>Bacteria</taxon>
        <taxon>Pseudomonadati</taxon>
        <taxon>Myxococcota</taxon>
        <taxon>Polyangia</taxon>
        <taxon>Nannocystales</taxon>
        <taxon>Nannocystaceae</taxon>
        <taxon>Nannocystis</taxon>
    </lineage>
</organism>
<comment type="caution">
    <text evidence="3">The sequence shown here is derived from an EMBL/GenBank/DDBJ whole genome shotgun (WGS) entry which is preliminary data.</text>
</comment>
<protein>
    <submittedName>
        <fullName evidence="3">Uncharacterized protein</fullName>
    </submittedName>
</protein>
<keyword evidence="4" id="KW-1185">Reference proteome</keyword>
<proteinExistence type="predicted"/>
<dbReference type="Proteomes" id="UP001139031">
    <property type="component" value="Unassembled WGS sequence"/>
</dbReference>
<keyword evidence="2" id="KW-0732">Signal</keyword>
<feature type="region of interest" description="Disordered" evidence="1">
    <location>
        <begin position="17"/>
        <end position="79"/>
    </location>
</feature>
<evidence type="ECO:0000256" key="2">
    <source>
        <dbReference type="SAM" id="SignalP"/>
    </source>
</evidence>
<evidence type="ECO:0000313" key="4">
    <source>
        <dbReference type="Proteomes" id="UP001139031"/>
    </source>
</evidence>
<reference evidence="3" key="1">
    <citation type="submission" date="2021-08" db="EMBL/GenBank/DDBJ databases">
        <authorList>
            <person name="Stevens D.C."/>
        </authorList>
    </citation>
    <scope>NUCLEOTIDE SEQUENCE</scope>
    <source>
        <strain evidence="3">DSM 53165</strain>
    </source>
</reference>
<dbReference type="EMBL" id="JAIRAU010000005">
    <property type="protein sequence ID" value="MBZ5709189.1"/>
    <property type="molecule type" value="Genomic_DNA"/>
</dbReference>